<dbReference type="Gene3D" id="3.40.50.1820">
    <property type="entry name" value="alpha/beta hydrolase"/>
    <property type="match status" value="1"/>
</dbReference>
<feature type="domain" description="Fungal lipase-type" evidence="2">
    <location>
        <begin position="217"/>
        <end position="367"/>
    </location>
</feature>
<proteinExistence type="predicted"/>
<organism evidence="3 4">
    <name type="scientific">Planoprotostelium fungivorum</name>
    <dbReference type="NCBI Taxonomy" id="1890364"/>
    <lineage>
        <taxon>Eukaryota</taxon>
        <taxon>Amoebozoa</taxon>
        <taxon>Evosea</taxon>
        <taxon>Variosea</taxon>
        <taxon>Cavosteliida</taxon>
        <taxon>Cavosteliaceae</taxon>
        <taxon>Planoprotostelium</taxon>
    </lineage>
</organism>
<evidence type="ECO:0000259" key="2">
    <source>
        <dbReference type="Pfam" id="PF01764"/>
    </source>
</evidence>
<dbReference type="CDD" id="cd00519">
    <property type="entry name" value="Lipase_3"/>
    <property type="match status" value="1"/>
</dbReference>
<keyword evidence="1" id="KW-0812">Transmembrane</keyword>
<feature type="transmembrane region" description="Helical" evidence="1">
    <location>
        <begin position="509"/>
        <end position="533"/>
    </location>
</feature>
<keyword evidence="1" id="KW-1133">Transmembrane helix</keyword>
<dbReference type="AlphaFoldDB" id="A0A2P6NRK1"/>
<name>A0A2P6NRK1_9EUKA</name>
<dbReference type="EMBL" id="MDYQ01000029">
    <property type="protein sequence ID" value="PRP86593.1"/>
    <property type="molecule type" value="Genomic_DNA"/>
</dbReference>
<protein>
    <recommendedName>
        <fullName evidence="2">Fungal lipase-type domain-containing protein</fullName>
    </recommendedName>
</protein>
<dbReference type="InterPro" id="IPR002921">
    <property type="entry name" value="Fungal_lipase-type"/>
</dbReference>
<dbReference type="Proteomes" id="UP000241769">
    <property type="component" value="Unassembled WGS sequence"/>
</dbReference>
<evidence type="ECO:0000256" key="1">
    <source>
        <dbReference type="SAM" id="Phobius"/>
    </source>
</evidence>
<sequence>MVGCEQKPNSRLFLENSRLLGIPDREPTLVRDASTHVAHKEDGERDWGERSGMAEGNMVEKDTYDSQSHAVSHSSLRAILCDPSEYLPFFSTRYDLADTRLLNALFQKCGAGGSFIKDMKSYCGTLRMTLLVFLIGIMIPNIQALDNSSPYSEELAKKLLTYSTVSYCMNESLVQSWTCGACYEDLYFCNRSIIEDTNTDTFAYIGSTRFSGKHSIVMAFRGTLPQDLKNLLVDIKIAPTMTDHIAPGSYVHSGFWEAWNGLKVSLKHQLSTLMAYYKESSSCDPLFPEYPEMYFTGHSLGGALATLAIADLVAEGFINKSQHGIHLYTFGSPRVGDETFAHAVEDMLTGSWRLIHHRDPVPRSPPLYTPFWKYHHIGRAILYNHDHTSYEICENDGENTTCNPFWFPAALSDHYTYLKVDVGSWCDAAVPPKDVKYLFHQIIHRKFNGIFHRKFNRIFHGEFNGKFNRVFHHKATGDIIGDIIRDETSVESIRIGGPREPTGAKTNSVPLYIIASAAGVILMVIIGIAAFLFKREQRRSSYETIV</sequence>
<dbReference type="GO" id="GO:0006629">
    <property type="term" value="P:lipid metabolic process"/>
    <property type="evidence" value="ECO:0007669"/>
    <property type="project" value="InterPro"/>
</dbReference>
<dbReference type="Pfam" id="PF01764">
    <property type="entry name" value="Lipase_3"/>
    <property type="match status" value="1"/>
</dbReference>
<keyword evidence="4" id="KW-1185">Reference proteome</keyword>
<accession>A0A2P6NRK1</accession>
<dbReference type="PANTHER" id="PTHR45856">
    <property type="entry name" value="ALPHA/BETA-HYDROLASES SUPERFAMILY PROTEIN"/>
    <property type="match status" value="1"/>
</dbReference>
<reference evidence="3 4" key="1">
    <citation type="journal article" date="2018" name="Genome Biol. Evol.">
        <title>Multiple Roots of Fruiting Body Formation in Amoebozoa.</title>
        <authorList>
            <person name="Hillmann F."/>
            <person name="Forbes G."/>
            <person name="Novohradska S."/>
            <person name="Ferling I."/>
            <person name="Riege K."/>
            <person name="Groth M."/>
            <person name="Westermann M."/>
            <person name="Marz M."/>
            <person name="Spaller T."/>
            <person name="Winckler T."/>
            <person name="Schaap P."/>
            <person name="Glockner G."/>
        </authorList>
    </citation>
    <scope>NUCLEOTIDE SEQUENCE [LARGE SCALE GENOMIC DNA]</scope>
    <source>
        <strain evidence="3 4">Jena</strain>
    </source>
</reference>
<dbReference type="PANTHER" id="PTHR45856:SF25">
    <property type="entry name" value="FUNGAL LIPASE-LIKE DOMAIN-CONTAINING PROTEIN"/>
    <property type="match status" value="1"/>
</dbReference>
<dbReference type="OrthoDB" id="345705at2759"/>
<gene>
    <name evidence="3" type="ORF">PROFUN_05231</name>
</gene>
<dbReference type="SUPFAM" id="SSF53474">
    <property type="entry name" value="alpha/beta-Hydrolases"/>
    <property type="match status" value="1"/>
</dbReference>
<dbReference type="InterPro" id="IPR029058">
    <property type="entry name" value="AB_hydrolase_fold"/>
</dbReference>
<evidence type="ECO:0000313" key="3">
    <source>
        <dbReference type="EMBL" id="PRP86593.1"/>
    </source>
</evidence>
<comment type="caution">
    <text evidence="3">The sequence shown here is derived from an EMBL/GenBank/DDBJ whole genome shotgun (WGS) entry which is preliminary data.</text>
</comment>
<dbReference type="InterPro" id="IPR051218">
    <property type="entry name" value="Sec_MonoDiacylglyc_Lipase"/>
</dbReference>
<evidence type="ECO:0000313" key="4">
    <source>
        <dbReference type="Proteomes" id="UP000241769"/>
    </source>
</evidence>
<dbReference type="InParanoid" id="A0A2P6NRK1"/>
<keyword evidence="1" id="KW-0472">Membrane</keyword>
<dbReference type="CDD" id="cd12087">
    <property type="entry name" value="TM_EGFR-like"/>
    <property type="match status" value="1"/>
</dbReference>